<dbReference type="InterPro" id="IPR005094">
    <property type="entry name" value="Endonuclease_MobA/VirD2"/>
</dbReference>
<evidence type="ECO:0000313" key="3">
    <source>
        <dbReference type="Proteomes" id="UP000053690"/>
    </source>
</evidence>
<evidence type="ECO:0000259" key="1">
    <source>
        <dbReference type="Pfam" id="PF03432"/>
    </source>
</evidence>
<feature type="domain" description="MobA/VirD2-like nuclease" evidence="1">
    <location>
        <begin position="9"/>
        <end position="41"/>
    </location>
</feature>
<gene>
    <name evidence="2" type="ORF">AVO44_18030</name>
</gene>
<comment type="caution">
    <text evidence="2">The sequence shown here is derived from an EMBL/GenBank/DDBJ whole genome shotgun (WGS) entry which is preliminary data.</text>
</comment>
<name>A0A0X3TNN2_9RHOB</name>
<evidence type="ECO:0000313" key="2">
    <source>
        <dbReference type="EMBL" id="KUJ77279.1"/>
    </source>
</evidence>
<reference evidence="3" key="1">
    <citation type="submission" date="2015-12" db="EMBL/GenBank/DDBJ databases">
        <authorList>
            <person name="Zhang G."/>
            <person name="Stingl U."/>
        </authorList>
    </citation>
    <scope>NUCLEOTIDE SEQUENCE [LARGE SCALE GENOMIC DNA]</scope>
    <source>
        <strain evidence="3">ZGT108</strain>
    </source>
</reference>
<accession>A0A0X3TNN2</accession>
<organism evidence="2 3">
    <name type="scientific">Ruegeria profundi</name>
    <dbReference type="NCBI Taxonomy" id="1685378"/>
    <lineage>
        <taxon>Bacteria</taxon>
        <taxon>Pseudomonadati</taxon>
        <taxon>Pseudomonadota</taxon>
        <taxon>Alphaproteobacteria</taxon>
        <taxon>Rhodobacterales</taxon>
        <taxon>Roseobacteraceae</taxon>
        <taxon>Ruegeria</taxon>
    </lineage>
</organism>
<protein>
    <recommendedName>
        <fullName evidence="1">MobA/VirD2-like nuclease domain-containing protein</fullName>
    </recommendedName>
</protein>
<proteinExistence type="predicted"/>
<dbReference type="Proteomes" id="UP000053690">
    <property type="component" value="Unassembled WGS sequence"/>
</dbReference>
<keyword evidence="3" id="KW-1185">Reference proteome</keyword>
<dbReference type="Pfam" id="PF03432">
    <property type="entry name" value="Relaxase"/>
    <property type="match status" value="1"/>
</dbReference>
<sequence length="68" mass="7407">MGLDPLITAWIAARHFDSNCDHIHIAVSRTAFDGQRIAPRLSALQTDCNQITMAARLGLDVSKDSNSV</sequence>
<dbReference type="EMBL" id="LQBP01000011">
    <property type="protein sequence ID" value="KUJ77279.1"/>
    <property type="molecule type" value="Genomic_DNA"/>
</dbReference>
<dbReference type="AlphaFoldDB" id="A0A0X3TNN2"/>